<dbReference type="InterPro" id="IPR017008">
    <property type="entry name" value="UCP032817-like"/>
</dbReference>
<protein>
    <submittedName>
        <fullName evidence="1">Glycine-rich domain-containing protein</fullName>
    </submittedName>
</protein>
<evidence type="ECO:0000313" key="1">
    <source>
        <dbReference type="EMBL" id="MFC3153460.1"/>
    </source>
</evidence>
<dbReference type="RefSeq" id="WP_386723380.1">
    <property type="nucleotide sequence ID" value="NZ_JBHRSZ010000009.1"/>
</dbReference>
<organism evidence="1 2">
    <name type="scientific">Litoribrevibacter euphylliae</name>
    <dbReference type="NCBI Taxonomy" id="1834034"/>
    <lineage>
        <taxon>Bacteria</taxon>
        <taxon>Pseudomonadati</taxon>
        <taxon>Pseudomonadota</taxon>
        <taxon>Gammaproteobacteria</taxon>
        <taxon>Oceanospirillales</taxon>
        <taxon>Oceanospirillaceae</taxon>
        <taxon>Litoribrevibacter</taxon>
    </lineage>
</organism>
<gene>
    <name evidence="1" type="ORF">ACFOEK_20635</name>
</gene>
<sequence>MSFEIGLLVVLLVVLVSLHSRRKRKAQLAFIESYPFNPAIGQKVKAKYPHLSDENVALVMDALREYFYFCHQAKRRVVSMPSQVVDVAWHEFILFTRDYQQYCKKALGRFLHHTPTEAMSSPTKAQIGIKRAWRLACAKEGINPKTPAQLPLIFALDAQLGIDDGFKYSLNCKDKSSPLYGDSYCAGHIGCSSGCAGDSGGSSDSFGGDSSGCSSGCGGGD</sequence>
<name>A0ABV7HLX0_9GAMM</name>
<dbReference type="Proteomes" id="UP001595476">
    <property type="component" value="Unassembled WGS sequence"/>
</dbReference>
<keyword evidence="2" id="KW-1185">Reference proteome</keyword>
<evidence type="ECO:0000313" key="2">
    <source>
        <dbReference type="Proteomes" id="UP001595476"/>
    </source>
</evidence>
<dbReference type="EMBL" id="JBHRSZ010000009">
    <property type="protein sequence ID" value="MFC3153460.1"/>
    <property type="molecule type" value="Genomic_DNA"/>
</dbReference>
<reference evidence="2" key="1">
    <citation type="journal article" date="2019" name="Int. J. Syst. Evol. Microbiol.">
        <title>The Global Catalogue of Microorganisms (GCM) 10K type strain sequencing project: providing services to taxonomists for standard genome sequencing and annotation.</title>
        <authorList>
            <consortium name="The Broad Institute Genomics Platform"/>
            <consortium name="The Broad Institute Genome Sequencing Center for Infectious Disease"/>
            <person name="Wu L."/>
            <person name="Ma J."/>
        </authorList>
    </citation>
    <scope>NUCLEOTIDE SEQUENCE [LARGE SCALE GENOMIC DNA]</scope>
    <source>
        <strain evidence="2">KCTC 52438</strain>
    </source>
</reference>
<proteinExistence type="predicted"/>
<accession>A0ABV7HLX0</accession>
<dbReference type="PIRSF" id="PIRSF032817">
    <property type="entry name" value="UCP032817"/>
    <property type="match status" value="1"/>
</dbReference>
<comment type="caution">
    <text evidence="1">The sequence shown here is derived from an EMBL/GenBank/DDBJ whole genome shotgun (WGS) entry which is preliminary data.</text>
</comment>